<dbReference type="EMBL" id="JAWCUI010000001">
    <property type="protein sequence ID" value="KAL1903466.1"/>
    <property type="molecule type" value="Genomic_DNA"/>
</dbReference>
<dbReference type="Proteomes" id="UP001583186">
    <property type="component" value="Unassembled WGS sequence"/>
</dbReference>
<evidence type="ECO:0000313" key="2">
    <source>
        <dbReference type="EMBL" id="KAL1903466.1"/>
    </source>
</evidence>
<sequence>MQPSYLLSAVATIVMSFASIAQATPIPCPDSKIDLILNGKLSPDACCSYGICKGDILVKSKNRK</sequence>
<keyword evidence="1" id="KW-0732">Signal</keyword>
<feature type="signal peptide" evidence="1">
    <location>
        <begin position="1"/>
        <end position="23"/>
    </location>
</feature>
<gene>
    <name evidence="2" type="ORF">Sste5346_000093</name>
</gene>
<reference evidence="2 3" key="1">
    <citation type="journal article" date="2024" name="IMA Fungus">
        <title>IMA Genome - F19 : A genome assembly and annotation guide to empower mycologists, including annotated draft genome sequences of Ceratocystis pirilliformis, Diaporthe australafricana, Fusarium ophioides, Paecilomyces lecythidis, and Sporothrix stenoceras.</title>
        <authorList>
            <person name="Aylward J."/>
            <person name="Wilson A.M."/>
            <person name="Visagie C.M."/>
            <person name="Spraker J."/>
            <person name="Barnes I."/>
            <person name="Buitendag C."/>
            <person name="Ceriani C."/>
            <person name="Del Mar Angel L."/>
            <person name="du Plessis D."/>
            <person name="Fuchs T."/>
            <person name="Gasser K."/>
            <person name="Kramer D."/>
            <person name="Li W."/>
            <person name="Munsamy K."/>
            <person name="Piso A."/>
            <person name="Price J.L."/>
            <person name="Sonnekus B."/>
            <person name="Thomas C."/>
            <person name="van der Nest A."/>
            <person name="van Dijk A."/>
            <person name="van Heerden A."/>
            <person name="van Vuuren N."/>
            <person name="Yilmaz N."/>
            <person name="Duong T.A."/>
            <person name="van der Merwe N.A."/>
            <person name="Wingfield M.J."/>
            <person name="Wingfield B.D."/>
        </authorList>
    </citation>
    <scope>NUCLEOTIDE SEQUENCE [LARGE SCALE GENOMIC DNA]</scope>
    <source>
        <strain evidence="2 3">CMW 5346</strain>
    </source>
</reference>
<accession>A0ABR3ZS25</accession>
<organism evidence="2 3">
    <name type="scientific">Sporothrix stenoceras</name>
    <dbReference type="NCBI Taxonomy" id="5173"/>
    <lineage>
        <taxon>Eukaryota</taxon>
        <taxon>Fungi</taxon>
        <taxon>Dikarya</taxon>
        <taxon>Ascomycota</taxon>
        <taxon>Pezizomycotina</taxon>
        <taxon>Sordariomycetes</taxon>
        <taxon>Sordariomycetidae</taxon>
        <taxon>Ophiostomatales</taxon>
        <taxon>Ophiostomataceae</taxon>
        <taxon>Sporothrix</taxon>
    </lineage>
</organism>
<evidence type="ECO:0000313" key="3">
    <source>
        <dbReference type="Proteomes" id="UP001583186"/>
    </source>
</evidence>
<name>A0ABR3ZS25_9PEZI</name>
<keyword evidence="3" id="KW-1185">Reference proteome</keyword>
<comment type="caution">
    <text evidence="2">The sequence shown here is derived from an EMBL/GenBank/DDBJ whole genome shotgun (WGS) entry which is preliminary data.</text>
</comment>
<proteinExistence type="predicted"/>
<feature type="chain" id="PRO_5045874201" evidence="1">
    <location>
        <begin position="24"/>
        <end position="64"/>
    </location>
</feature>
<evidence type="ECO:0000256" key="1">
    <source>
        <dbReference type="SAM" id="SignalP"/>
    </source>
</evidence>
<protein>
    <submittedName>
        <fullName evidence="2">Uncharacterized protein</fullName>
    </submittedName>
</protein>